<gene>
    <name evidence="2" type="ORF">IM811_000804</name>
</gene>
<evidence type="ECO:0000313" key="2">
    <source>
        <dbReference type="EMBL" id="KAF9759110.1"/>
    </source>
</evidence>
<feature type="compositionally biased region" description="Basic and acidic residues" evidence="1">
    <location>
        <begin position="35"/>
        <end position="48"/>
    </location>
</feature>
<comment type="caution">
    <text evidence="2">The sequence shown here is derived from an EMBL/GenBank/DDBJ whole genome shotgun (WGS) entry which is preliminary data.</text>
</comment>
<dbReference type="EMBL" id="JADCTT010000001">
    <property type="protein sequence ID" value="KAF9759110.1"/>
    <property type="molecule type" value="Genomic_DNA"/>
</dbReference>
<dbReference type="AlphaFoldDB" id="A0A8H7TTU2"/>
<dbReference type="Proteomes" id="UP000616885">
    <property type="component" value="Unassembled WGS sequence"/>
</dbReference>
<accession>A0A8H7TTU2</accession>
<name>A0A8H7TTU2_BIOOC</name>
<reference evidence="2" key="1">
    <citation type="submission" date="2020-10" db="EMBL/GenBank/DDBJ databases">
        <title>High-Quality Genome Resource of Clonostachys rosea strain S41 by Oxford Nanopore Long-Read Sequencing.</title>
        <authorList>
            <person name="Wang H."/>
        </authorList>
    </citation>
    <scope>NUCLEOTIDE SEQUENCE</scope>
    <source>
        <strain evidence="2">S41</strain>
    </source>
</reference>
<feature type="region of interest" description="Disordered" evidence="1">
    <location>
        <begin position="29"/>
        <end position="66"/>
    </location>
</feature>
<proteinExistence type="predicted"/>
<organism evidence="2 3">
    <name type="scientific">Bionectria ochroleuca</name>
    <name type="common">Gliocladium roseum</name>
    <dbReference type="NCBI Taxonomy" id="29856"/>
    <lineage>
        <taxon>Eukaryota</taxon>
        <taxon>Fungi</taxon>
        <taxon>Dikarya</taxon>
        <taxon>Ascomycota</taxon>
        <taxon>Pezizomycotina</taxon>
        <taxon>Sordariomycetes</taxon>
        <taxon>Hypocreomycetidae</taxon>
        <taxon>Hypocreales</taxon>
        <taxon>Bionectriaceae</taxon>
        <taxon>Clonostachys</taxon>
    </lineage>
</organism>
<evidence type="ECO:0000256" key="1">
    <source>
        <dbReference type="SAM" id="MobiDB-lite"/>
    </source>
</evidence>
<feature type="compositionally biased region" description="Low complexity" evidence="1">
    <location>
        <begin position="54"/>
        <end position="66"/>
    </location>
</feature>
<sequence>MHPYPDLLPAKRMARDGPAHIGLHFRRGWQPGRAKQSERRGRETDRIWGLRPHSSSAAGATGAISTGCETHPSARYVMASITSQKQPLKDIPALSARRTCGQA</sequence>
<protein>
    <submittedName>
        <fullName evidence="2">Uncharacterized protein</fullName>
    </submittedName>
</protein>
<evidence type="ECO:0000313" key="3">
    <source>
        <dbReference type="Proteomes" id="UP000616885"/>
    </source>
</evidence>